<evidence type="ECO:0000256" key="2">
    <source>
        <dbReference type="ARBA" id="ARBA00022670"/>
    </source>
</evidence>
<evidence type="ECO:0000256" key="1">
    <source>
        <dbReference type="ARBA" id="ARBA00007074"/>
    </source>
</evidence>
<keyword evidence="8" id="KW-1185">Reference proteome</keyword>
<evidence type="ECO:0000256" key="4">
    <source>
        <dbReference type="ARBA" id="ARBA00022807"/>
    </source>
</evidence>
<feature type="chain" id="PRO_5001761906" evidence="5">
    <location>
        <begin position="22"/>
        <end position="170"/>
    </location>
</feature>
<accession>A0A081PH77</accession>
<dbReference type="GO" id="GO:0006508">
    <property type="term" value="P:proteolysis"/>
    <property type="evidence" value="ECO:0007669"/>
    <property type="project" value="UniProtKB-KW"/>
</dbReference>
<reference evidence="7 8" key="1">
    <citation type="journal article" date="1992" name="Int. J. Syst. Bacteriol.">
        <title>Sphingobacterium antarcticus sp. nov. a Psychrotrophic Bacterium from the Soils of Schirmacher Oasis, Antarctica.</title>
        <authorList>
            <person name="Shivaji S."/>
            <person name="Ray M.K."/>
            <person name="Rao N.S."/>
            <person name="Saiserr L."/>
            <person name="Jagannadham M.V."/>
            <person name="Kumar G.S."/>
            <person name="Reddy G."/>
            <person name="Bhargava P.M."/>
        </authorList>
    </citation>
    <scope>NUCLEOTIDE SEQUENCE [LARGE SCALE GENOMIC DNA]</scope>
    <source>
        <strain evidence="7 8">4BY</strain>
    </source>
</reference>
<dbReference type="AlphaFoldDB" id="A0A081PH77"/>
<dbReference type="Pfam" id="PF00877">
    <property type="entry name" value="NLPC_P60"/>
    <property type="match status" value="1"/>
</dbReference>
<dbReference type="PANTHER" id="PTHR47053">
    <property type="entry name" value="MUREIN DD-ENDOPEPTIDASE MEPH-RELATED"/>
    <property type="match status" value="1"/>
</dbReference>
<evidence type="ECO:0000313" key="8">
    <source>
        <dbReference type="Proteomes" id="UP000028007"/>
    </source>
</evidence>
<evidence type="ECO:0000256" key="5">
    <source>
        <dbReference type="SAM" id="SignalP"/>
    </source>
</evidence>
<evidence type="ECO:0000259" key="6">
    <source>
        <dbReference type="PROSITE" id="PS51935"/>
    </source>
</evidence>
<dbReference type="InterPro" id="IPR038765">
    <property type="entry name" value="Papain-like_cys_pep_sf"/>
</dbReference>
<evidence type="ECO:0000256" key="3">
    <source>
        <dbReference type="ARBA" id="ARBA00022801"/>
    </source>
</evidence>
<dbReference type="GO" id="GO:0008234">
    <property type="term" value="F:cysteine-type peptidase activity"/>
    <property type="evidence" value="ECO:0007669"/>
    <property type="project" value="UniProtKB-KW"/>
</dbReference>
<dbReference type="eggNOG" id="COG0791">
    <property type="taxonomic scope" value="Bacteria"/>
</dbReference>
<dbReference type="InterPro" id="IPR000064">
    <property type="entry name" value="NLP_P60_dom"/>
</dbReference>
<dbReference type="SUPFAM" id="SSF54001">
    <property type="entry name" value="Cysteine proteinases"/>
    <property type="match status" value="1"/>
</dbReference>
<keyword evidence="2" id="KW-0645">Protease</keyword>
<dbReference type="OrthoDB" id="9807055at2"/>
<dbReference type="PROSITE" id="PS51935">
    <property type="entry name" value="NLPC_P60"/>
    <property type="match status" value="1"/>
</dbReference>
<sequence length="170" mass="18462">MKKAFVLCSLIGMLYTSTAIAQTSGEKQVQPKTVENAPQEGAGAKLISFAKTMIGIPYRYASSNPNIGFDCSGFVSYVFKNFGFSVPRSSPEFVAAGRPVKLENAKVGDILIFTGSNPKNRKIGHVGIVYKVDGDEIEFIHSSSGKAKGVTITTMDTYYKRRFMKAVSVL</sequence>
<comment type="caution">
    <text evidence="7">The sequence shown here is derived from an EMBL/GenBank/DDBJ whole genome shotgun (WGS) entry which is preliminary data.</text>
</comment>
<dbReference type="Gene3D" id="3.90.1720.10">
    <property type="entry name" value="endopeptidase domain like (from Nostoc punctiforme)"/>
    <property type="match status" value="1"/>
</dbReference>
<dbReference type="RefSeq" id="WP_037440529.1">
    <property type="nucleotide sequence ID" value="NZ_JNFF01000051.1"/>
</dbReference>
<evidence type="ECO:0000313" key="7">
    <source>
        <dbReference type="EMBL" id="KEQ30050.1"/>
    </source>
</evidence>
<dbReference type="PANTHER" id="PTHR47053:SF1">
    <property type="entry name" value="MUREIN DD-ENDOPEPTIDASE MEPH-RELATED"/>
    <property type="match status" value="1"/>
</dbReference>
<dbReference type="EMBL" id="JNFF01000051">
    <property type="protein sequence ID" value="KEQ30050.1"/>
    <property type="molecule type" value="Genomic_DNA"/>
</dbReference>
<gene>
    <name evidence="7" type="ORF">N180_11760</name>
</gene>
<comment type="similarity">
    <text evidence="1">Belongs to the peptidase C40 family.</text>
</comment>
<protein>
    <submittedName>
        <fullName evidence="7">Hydrolase</fullName>
    </submittedName>
</protein>
<feature type="signal peptide" evidence="5">
    <location>
        <begin position="1"/>
        <end position="21"/>
    </location>
</feature>
<keyword evidence="3 7" id="KW-0378">Hydrolase</keyword>
<dbReference type="Proteomes" id="UP000028007">
    <property type="component" value="Unassembled WGS sequence"/>
</dbReference>
<feature type="domain" description="NlpC/P60" evidence="6">
    <location>
        <begin position="40"/>
        <end position="170"/>
    </location>
</feature>
<organism evidence="7 8">
    <name type="scientific">Pedobacter antarcticus 4BY</name>
    <dbReference type="NCBI Taxonomy" id="1358423"/>
    <lineage>
        <taxon>Bacteria</taxon>
        <taxon>Pseudomonadati</taxon>
        <taxon>Bacteroidota</taxon>
        <taxon>Sphingobacteriia</taxon>
        <taxon>Sphingobacteriales</taxon>
        <taxon>Sphingobacteriaceae</taxon>
        <taxon>Pedobacter</taxon>
    </lineage>
</organism>
<name>A0A081PH77_9SPHI</name>
<keyword evidence="5" id="KW-0732">Signal</keyword>
<dbReference type="InterPro" id="IPR051202">
    <property type="entry name" value="Peptidase_C40"/>
</dbReference>
<keyword evidence="4" id="KW-0788">Thiol protease</keyword>
<proteinExistence type="inferred from homology"/>